<dbReference type="InterPro" id="IPR040115">
    <property type="entry name" value="Lnp"/>
</dbReference>
<keyword evidence="2" id="KW-0812">Transmembrane</keyword>
<dbReference type="InterPro" id="IPR019273">
    <property type="entry name" value="Lunapark_Znf"/>
</dbReference>
<dbReference type="PANTHER" id="PTHR22166:SF12">
    <property type="entry name" value="ENDOPLASMIC RETICULUM JUNCTION FORMATION PROTEIN LUNAPARK"/>
    <property type="match status" value="1"/>
</dbReference>
<proteinExistence type="predicted"/>
<gene>
    <name evidence="4" type="ORF">LUZ61_010167</name>
</gene>
<dbReference type="Pfam" id="PF10058">
    <property type="entry name" value="Zn_ribbon_10"/>
    <property type="match status" value="1"/>
</dbReference>
<protein>
    <recommendedName>
        <fullName evidence="3">Lunapark zinc ribbon domain-containing protein</fullName>
    </recommendedName>
</protein>
<dbReference type="GO" id="GO:0071782">
    <property type="term" value="C:endoplasmic reticulum tubular network"/>
    <property type="evidence" value="ECO:0007669"/>
    <property type="project" value="TreeGrafter"/>
</dbReference>
<keyword evidence="2" id="KW-1133">Transmembrane helix</keyword>
<evidence type="ECO:0000259" key="3">
    <source>
        <dbReference type="Pfam" id="PF10058"/>
    </source>
</evidence>
<feature type="region of interest" description="Disordered" evidence="1">
    <location>
        <begin position="345"/>
        <end position="407"/>
    </location>
</feature>
<feature type="domain" description="Lunapark zinc ribbon" evidence="3">
    <location>
        <begin position="290"/>
        <end position="340"/>
    </location>
</feature>
<evidence type="ECO:0000256" key="2">
    <source>
        <dbReference type="SAM" id="Phobius"/>
    </source>
</evidence>
<feature type="compositionally biased region" description="Basic and acidic residues" evidence="1">
    <location>
        <begin position="16"/>
        <end position="30"/>
    </location>
</feature>
<dbReference type="GO" id="GO:0071786">
    <property type="term" value="P:endoplasmic reticulum tubular network organization"/>
    <property type="evidence" value="ECO:0007669"/>
    <property type="project" value="InterPro"/>
</dbReference>
<organism evidence="4 5">
    <name type="scientific">Rhynchospora tenuis</name>
    <dbReference type="NCBI Taxonomy" id="198213"/>
    <lineage>
        <taxon>Eukaryota</taxon>
        <taxon>Viridiplantae</taxon>
        <taxon>Streptophyta</taxon>
        <taxon>Embryophyta</taxon>
        <taxon>Tracheophyta</taxon>
        <taxon>Spermatophyta</taxon>
        <taxon>Magnoliopsida</taxon>
        <taxon>Liliopsida</taxon>
        <taxon>Poales</taxon>
        <taxon>Cyperaceae</taxon>
        <taxon>Cyperoideae</taxon>
        <taxon>Rhynchosporeae</taxon>
        <taxon>Rhynchospora</taxon>
    </lineage>
</organism>
<keyword evidence="2" id="KW-0472">Membrane</keyword>
<sequence length="407" mass="44734">MASDEASAPPPAPTEAAERDIKDASKEAPTKKRKPGFFVRIWRGIFGGMRSEDFEKRLQYLSKEEATVHARIKKRAQSSRRMVRNLIFISIISEIVAVIYAIATTRAPDMDWQMRAVRVLPMFLLPFLSSAVYSALIRLTRMLDSKDQTTLEKLRAERKAKIDELKERTNYYTTQQLIQKYDLDPAAKAAAATVLASKLGADSGLKVFVGDESNTDPALARSSDIELSQSNAGLRNRRLPQAGGHTMGSTTVVQNSGMHEVGPDGQEMTRAQGPMVVGHYNGPALNDGGWIARVAALLVGEDPTQSYALICGNCHMHNGLARKEDFPHITYYCPHCNALNTSNQSEVRLPSPSVGENPVSPVAEVEASATATDSEVVSSVPVEQELPEKDAPKENKENQKVNEKEEK</sequence>
<feature type="compositionally biased region" description="Low complexity" evidence="1">
    <location>
        <begin position="374"/>
        <end position="384"/>
    </location>
</feature>
<feature type="region of interest" description="Disordered" evidence="1">
    <location>
        <begin position="1"/>
        <end position="30"/>
    </location>
</feature>
<dbReference type="EMBL" id="JAMRDG010000001">
    <property type="protein sequence ID" value="KAJ3706462.1"/>
    <property type="molecule type" value="Genomic_DNA"/>
</dbReference>
<comment type="caution">
    <text evidence="4">The sequence shown here is derived from an EMBL/GenBank/DDBJ whole genome shotgun (WGS) entry which is preliminary data.</text>
</comment>
<keyword evidence="5" id="KW-1185">Reference proteome</keyword>
<feature type="transmembrane region" description="Helical" evidence="2">
    <location>
        <begin position="83"/>
        <end position="103"/>
    </location>
</feature>
<reference evidence="4 5" key="1">
    <citation type="journal article" date="2022" name="Cell">
        <title>Repeat-based holocentromeres influence genome architecture and karyotype evolution.</title>
        <authorList>
            <person name="Hofstatter P.G."/>
            <person name="Thangavel G."/>
            <person name="Lux T."/>
            <person name="Neumann P."/>
            <person name="Vondrak T."/>
            <person name="Novak P."/>
            <person name="Zhang M."/>
            <person name="Costa L."/>
            <person name="Castellani M."/>
            <person name="Scott A."/>
            <person name="Toegelov H."/>
            <person name="Fuchs J."/>
            <person name="Mata-Sucre Y."/>
            <person name="Dias Y."/>
            <person name="Vanzela A.L.L."/>
            <person name="Huettel B."/>
            <person name="Almeida C.C.S."/>
            <person name="Simkova H."/>
            <person name="Souza G."/>
            <person name="Pedrosa-Harand A."/>
            <person name="Macas J."/>
            <person name="Mayer K.F.X."/>
            <person name="Houben A."/>
            <person name="Marques A."/>
        </authorList>
    </citation>
    <scope>NUCLEOTIDE SEQUENCE [LARGE SCALE GENOMIC DNA]</scope>
    <source>
        <strain evidence="4">RhyTen1mFocal</strain>
    </source>
</reference>
<dbReference type="PANTHER" id="PTHR22166">
    <property type="entry name" value="ENDOPLASMIC RETICULUM JUNCTION FORMATION PROTEIN LUNAPARK"/>
    <property type="match status" value="1"/>
</dbReference>
<feature type="compositionally biased region" description="Basic and acidic residues" evidence="1">
    <location>
        <begin position="386"/>
        <end position="407"/>
    </location>
</feature>
<feature type="transmembrane region" description="Helical" evidence="2">
    <location>
        <begin position="115"/>
        <end position="136"/>
    </location>
</feature>
<dbReference type="Proteomes" id="UP001210211">
    <property type="component" value="Unassembled WGS sequence"/>
</dbReference>
<name>A0AAD5ZYP5_9POAL</name>
<accession>A0AAD5ZYP5</accession>
<evidence type="ECO:0000313" key="5">
    <source>
        <dbReference type="Proteomes" id="UP001210211"/>
    </source>
</evidence>
<evidence type="ECO:0000256" key="1">
    <source>
        <dbReference type="SAM" id="MobiDB-lite"/>
    </source>
</evidence>
<dbReference type="AlphaFoldDB" id="A0AAD5ZYP5"/>
<evidence type="ECO:0000313" key="4">
    <source>
        <dbReference type="EMBL" id="KAJ3706462.1"/>
    </source>
</evidence>